<keyword evidence="9" id="KW-1185">Reference proteome</keyword>
<dbReference type="STRING" id="1943.AQJ64_38250"/>
<dbReference type="SUPFAM" id="SSF54862">
    <property type="entry name" value="4Fe-4S ferredoxins"/>
    <property type="match status" value="1"/>
</dbReference>
<comment type="cofactor">
    <cofactor evidence="1">
        <name>[3Fe-4S] cluster</name>
        <dbReference type="ChEBI" id="CHEBI:21137"/>
    </cofactor>
</comment>
<evidence type="ECO:0000313" key="8">
    <source>
        <dbReference type="EMBL" id="KUN76402.1"/>
    </source>
</evidence>
<proteinExistence type="predicted"/>
<dbReference type="Gene3D" id="3.30.70.20">
    <property type="match status" value="1"/>
</dbReference>
<dbReference type="OrthoDB" id="3215002at2"/>
<keyword evidence="5" id="KW-0408">Iron</keyword>
<comment type="caution">
    <text evidence="8">The sequence shown here is derived from an EMBL/GenBank/DDBJ whole genome shotgun (WGS) entry which is preliminary data.</text>
</comment>
<sequence>MPRIAVDLNRCQGYAQCAFLAPEVFALHGDEALLYDPEPDEGQREKLAQAAAACPVQAVLVDAVDSVDSVDSVAAAAGAVSDR</sequence>
<reference evidence="8 9" key="1">
    <citation type="submission" date="2015-10" db="EMBL/GenBank/DDBJ databases">
        <title>Draft genome sequence of Streptomyces griseoruber DSM 40281, type strain for the species Streptomyces griseoruber.</title>
        <authorList>
            <person name="Ruckert C."/>
            <person name="Winkler A."/>
            <person name="Kalinowski J."/>
            <person name="Kampfer P."/>
            <person name="Glaeser S."/>
        </authorList>
    </citation>
    <scope>NUCLEOTIDE SEQUENCE [LARGE SCALE GENOMIC DNA]</scope>
    <source>
        <strain evidence="8 9">DSM 40281</strain>
    </source>
</reference>
<keyword evidence="2" id="KW-0813">Transport</keyword>
<dbReference type="EMBL" id="LMWW01000066">
    <property type="protein sequence ID" value="KUN76402.1"/>
    <property type="molecule type" value="Genomic_DNA"/>
</dbReference>
<dbReference type="RefSeq" id="WP_055637050.1">
    <property type="nucleotide sequence ID" value="NZ_KQ948782.1"/>
</dbReference>
<evidence type="ECO:0000256" key="6">
    <source>
        <dbReference type="ARBA" id="ARBA00023014"/>
    </source>
</evidence>
<keyword evidence="3" id="KW-0479">Metal-binding</keyword>
<name>A0A101SM07_9ACTN</name>
<dbReference type="AlphaFoldDB" id="A0A101SM07"/>
<gene>
    <name evidence="8" type="ORF">AQJ64_38250</name>
</gene>
<evidence type="ECO:0000256" key="2">
    <source>
        <dbReference type="ARBA" id="ARBA00022448"/>
    </source>
</evidence>
<evidence type="ECO:0000256" key="7">
    <source>
        <dbReference type="ARBA" id="ARBA00023291"/>
    </source>
</evidence>
<evidence type="ECO:0000256" key="3">
    <source>
        <dbReference type="ARBA" id="ARBA00022723"/>
    </source>
</evidence>
<keyword evidence="6" id="KW-0411">Iron-sulfur</keyword>
<evidence type="ECO:0000256" key="4">
    <source>
        <dbReference type="ARBA" id="ARBA00022982"/>
    </source>
</evidence>
<accession>A0A101SM07</accession>
<dbReference type="InterPro" id="IPR051269">
    <property type="entry name" value="Fe-S_cluster_ET"/>
</dbReference>
<evidence type="ECO:0000256" key="1">
    <source>
        <dbReference type="ARBA" id="ARBA00001927"/>
    </source>
</evidence>
<keyword evidence="7" id="KW-0003">3Fe-4S</keyword>
<dbReference type="PANTHER" id="PTHR36923:SF3">
    <property type="entry name" value="FERREDOXIN"/>
    <property type="match status" value="1"/>
</dbReference>
<dbReference type="Pfam" id="PF13459">
    <property type="entry name" value="Fer4_15"/>
    <property type="match status" value="1"/>
</dbReference>
<organism evidence="8 9">
    <name type="scientific">Streptomyces griseoruber</name>
    <dbReference type="NCBI Taxonomy" id="1943"/>
    <lineage>
        <taxon>Bacteria</taxon>
        <taxon>Bacillati</taxon>
        <taxon>Actinomycetota</taxon>
        <taxon>Actinomycetes</taxon>
        <taxon>Kitasatosporales</taxon>
        <taxon>Streptomycetaceae</taxon>
        <taxon>Streptomyces</taxon>
    </lineage>
</organism>
<evidence type="ECO:0000313" key="9">
    <source>
        <dbReference type="Proteomes" id="UP000052982"/>
    </source>
</evidence>
<dbReference type="PANTHER" id="PTHR36923">
    <property type="entry name" value="FERREDOXIN"/>
    <property type="match status" value="1"/>
</dbReference>
<keyword evidence="4" id="KW-0249">Electron transport</keyword>
<dbReference type="GO" id="GO:0046872">
    <property type="term" value="F:metal ion binding"/>
    <property type="evidence" value="ECO:0007669"/>
    <property type="project" value="UniProtKB-KW"/>
</dbReference>
<evidence type="ECO:0000256" key="5">
    <source>
        <dbReference type="ARBA" id="ARBA00023004"/>
    </source>
</evidence>
<dbReference type="Proteomes" id="UP000052982">
    <property type="component" value="Unassembled WGS sequence"/>
</dbReference>
<dbReference type="GO" id="GO:0051538">
    <property type="term" value="F:3 iron, 4 sulfur cluster binding"/>
    <property type="evidence" value="ECO:0007669"/>
    <property type="project" value="UniProtKB-KW"/>
</dbReference>
<protein>
    <submittedName>
        <fullName evidence="8">Ferredoxin</fullName>
    </submittedName>
</protein>